<dbReference type="PANTHER" id="PTHR37299:SF1">
    <property type="entry name" value="STAGE 0 SPORULATION PROTEIN A HOMOLOG"/>
    <property type="match status" value="1"/>
</dbReference>
<dbReference type="GO" id="GO:0000156">
    <property type="term" value="F:phosphorelay response regulator activity"/>
    <property type="evidence" value="ECO:0007669"/>
    <property type="project" value="InterPro"/>
</dbReference>
<keyword evidence="3" id="KW-1185">Reference proteome</keyword>
<reference evidence="2 3" key="1">
    <citation type="submission" date="2018-05" db="EMBL/GenBank/DDBJ databases">
        <title>Genomic Encyclopedia of Archaeal and Bacterial Type Strains, Phase II (KMG-II): from individual species to whole genera.</title>
        <authorList>
            <person name="Goeker M."/>
        </authorList>
    </citation>
    <scope>NUCLEOTIDE SEQUENCE [LARGE SCALE GENOMIC DNA]</scope>
    <source>
        <strain evidence="2 3">DSM 22214</strain>
    </source>
</reference>
<dbReference type="SMART" id="SM00850">
    <property type="entry name" value="LytTR"/>
    <property type="match status" value="1"/>
</dbReference>
<dbReference type="Proteomes" id="UP000245489">
    <property type="component" value="Unassembled WGS sequence"/>
</dbReference>
<dbReference type="PANTHER" id="PTHR37299">
    <property type="entry name" value="TRANSCRIPTIONAL REGULATOR-RELATED"/>
    <property type="match status" value="1"/>
</dbReference>
<comment type="caution">
    <text evidence="2">The sequence shown here is derived from an EMBL/GenBank/DDBJ whole genome shotgun (WGS) entry which is preliminary data.</text>
</comment>
<dbReference type="PROSITE" id="PS50930">
    <property type="entry name" value="HTH_LYTTR"/>
    <property type="match status" value="1"/>
</dbReference>
<evidence type="ECO:0000259" key="1">
    <source>
        <dbReference type="PROSITE" id="PS50930"/>
    </source>
</evidence>
<name>A0A316DYX0_9BACT</name>
<dbReference type="InterPro" id="IPR046947">
    <property type="entry name" value="LytR-like"/>
</dbReference>
<dbReference type="Pfam" id="PF04397">
    <property type="entry name" value="LytTR"/>
    <property type="match status" value="1"/>
</dbReference>
<organism evidence="2 3">
    <name type="scientific">Arcicella aurantiaca</name>
    <dbReference type="NCBI Taxonomy" id="591202"/>
    <lineage>
        <taxon>Bacteria</taxon>
        <taxon>Pseudomonadati</taxon>
        <taxon>Bacteroidota</taxon>
        <taxon>Cytophagia</taxon>
        <taxon>Cytophagales</taxon>
        <taxon>Flectobacillaceae</taxon>
        <taxon>Arcicella</taxon>
    </lineage>
</organism>
<dbReference type="AlphaFoldDB" id="A0A316DYX0"/>
<proteinExistence type="predicted"/>
<protein>
    <submittedName>
        <fullName evidence="2">LytTr DNA-binding domain-containing protein</fullName>
    </submittedName>
</protein>
<evidence type="ECO:0000313" key="3">
    <source>
        <dbReference type="Proteomes" id="UP000245489"/>
    </source>
</evidence>
<dbReference type="RefSeq" id="WP_109743838.1">
    <property type="nucleotide sequence ID" value="NZ_QGGO01000017.1"/>
</dbReference>
<keyword evidence="2" id="KW-0238">DNA-binding</keyword>
<accession>A0A316DYX0</accession>
<dbReference type="Gene3D" id="2.40.50.1020">
    <property type="entry name" value="LytTr DNA-binding domain"/>
    <property type="match status" value="1"/>
</dbReference>
<evidence type="ECO:0000313" key="2">
    <source>
        <dbReference type="EMBL" id="PWK23314.1"/>
    </source>
</evidence>
<dbReference type="OrthoDB" id="1116942at2"/>
<feature type="domain" description="HTH LytTR-type" evidence="1">
    <location>
        <begin position="27"/>
        <end position="129"/>
    </location>
</feature>
<dbReference type="GO" id="GO:0003677">
    <property type="term" value="F:DNA binding"/>
    <property type="evidence" value="ECO:0007669"/>
    <property type="project" value="UniProtKB-KW"/>
</dbReference>
<dbReference type="EMBL" id="QGGO01000017">
    <property type="protein sequence ID" value="PWK23314.1"/>
    <property type="molecule type" value="Genomic_DNA"/>
</dbReference>
<dbReference type="InterPro" id="IPR007492">
    <property type="entry name" value="LytTR_DNA-bd_dom"/>
</dbReference>
<sequence>MNLQPLRPAPFGNFTVKVINLLGKKYLLVPDQAKMRRVLLKDIVRLEGVRNYTLIHLTNGEVMISSRTLKVYDYVLEGADFLRIHKAHLINMKCLHRYEAEGMFAVMQNKDKISISRRKRKDFQDRIAIK</sequence>
<gene>
    <name evidence="2" type="ORF">LV89_03131</name>
</gene>